<comment type="caution">
    <text evidence="2">The sequence shown here is derived from an EMBL/GenBank/DDBJ whole genome shotgun (WGS) entry which is preliminary data.</text>
</comment>
<proteinExistence type="predicted"/>
<evidence type="ECO:0000313" key="3">
    <source>
        <dbReference type="Proteomes" id="UP000054653"/>
    </source>
</evidence>
<feature type="compositionally biased region" description="Low complexity" evidence="1">
    <location>
        <begin position="62"/>
        <end position="76"/>
    </location>
</feature>
<organism evidence="2 3">
    <name type="scientific">Trichinella britovi</name>
    <name type="common">Parasitic roundworm</name>
    <dbReference type="NCBI Taxonomy" id="45882"/>
    <lineage>
        <taxon>Eukaryota</taxon>
        <taxon>Metazoa</taxon>
        <taxon>Ecdysozoa</taxon>
        <taxon>Nematoda</taxon>
        <taxon>Enoplea</taxon>
        <taxon>Dorylaimia</taxon>
        <taxon>Trichinellida</taxon>
        <taxon>Trichinellidae</taxon>
        <taxon>Trichinella</taxon>
    </lineage>
</organism>
<feature type="region of interest" description="Disordered" evidence="1">
    <location>
        <begin position="1"/>
        <end position="34"/>
    </location>
</feature>
<name>A0A0V1CN97_TRIBR</name>
<dbReference type="Proteomes" id="UP000054653">
    <property type="component" value="Unassembled WGS sequence"/>
</dbReference>
<feature type="compositionally biased region" description="Basic and acidic residues" evidence="1">
    <location>
        <begin position="1"/>
        <end position="12"/>
    </location>
</feature>
<evidence type="ECO:0000256" key="1">
    <source>
        <dbReference type="SAM" id="MobiDB-lite"/>
    </source>
</evidence>
<dbReference type="EMBL" id="JYDI01000142">
    <property type="protein sequence ID" value="KRY50753.1"/>
    <property type="molecule type" value="Genomic_DNA"/>
</dbReference>
<gene>
    <name evidence="2" type="ORF">T03_8087</name>
</gene>
<accession>A0A0V1CN97</accession>
<evidence type="ECO:0000313" key="2">
    <source>
        <dbReference type="EMBL" id="KRY50753.1"/>
    </source>
</evidence>
<reference evidence="2 3" key="1">
    <citation type="submission" date="2015-01" db="EMBL/GenBank/DDBJ databases">
        <title>Evolution of Trichinella species and genotypes.</title>
        <authorList>
            <person name="Korhonen P.K."/>
            <person name="Edoardo P."/>
            <person name="Giuseppe L.R."/>
            <person name="Gasser R.B."/>
        </authorList>
    </citation>
    <scope>NUCLEOTIDE SEQUENCE [LARGE SCALE GENOMIC DNA]</scope>
    <source>
        <strain evidence="2">ISS120</strain>
    </source>
</reference>
<sequence length="165" mass="19201">MPKSVKQNEMEKLTTTMSGNGSKNKFSFQGKKNVAKKTSNTFHKMKQEKRIAHARTFQKANTSRTQTTTTTTTTTPRRLRQQRQRQHDTIVHDDRQHWCSSTIGTKEITFFLLQIVVAEIFNPNQPREMSDQTDNRTPLPMSNSTEKQQLRYSITTIQTLDFHIL</sequence>
<feature type="compositionally biased region" description="Polar residues" evidence="1">
    <location>
        <begin position="13"/>
        <end position="27"/>
    </location>
</feature>
<feature type="region of interest" description="Disordered" evidence="1">
    <location>
        <begin position="56"/>
        <end position="88"/>
    </location>
</feature>
<keyword evidence="3" id="KW-1185">Reference proteome</keyword>
<dbReference type="AlphaFoldDB" id="A0A0V1CN97"/>
<feature type="region of interest" description="Disordered" evidence="1">
    <location>
        <begin position="125"/>
        <end position="147"/>
    </location>
</feature>
<protein>
    <submittedName>
        <fullName evidence="2">Uncharacterized protein</fullName>
    </submittedName>
</protein>